<comment type="function">
    <text evidence="1 11">Catalyzes the reversible adenylation of nicotinate mononucleotide (NaMN) to nicotinic acid adenine dinucleotide (NaAD).</text>
</comment>
<evidence type="ECO:0000313" key="13">
    <source>
        <dbReference type="EMBL" id="KFZ28671.1"/>
    </source>
</evidence>
<dbReference type="OrthoDB" id="5295945at2"/>
<dbReference type="NCBIfam" id="TIGR00482">
    <property type="entry name" value="nicotinate (nicotinamide) nucleotide adenylyltransferase"/>
    <property type="match status" value="1"/>
</dbReference>
<keyword evidence="5 11" id="KW-0808">Transferase</keyword>
<dbReference type="Proteomes" id="UP000053718">
    <property type="component" value="Unassembled WGS sequence"/>
</dbReference>
<dbReference type="InterPro" id="IPR004821">
    <property type="entry name" value="Cyt_trans-like"/>
</dbReference>
<reference evidence="13 14" key="1">
    <citation type="submission" date="2014-06" db="EMBL/GenBank/DDBJ databases">
        <title>Draft genome sequence of Idiomarina sp. MCCC 1A10513.</title>
        <authorList>
            <person name="Du J."/>
            <person name="Lai Q."/>
            <person name="Shao Z."/>
        </authorList>
    </citation>
    <scope>NUCLEOTIDE SEQUENCE [LARGE SCALE GENOMIC DNA]</scope>
    <source>
        <strain evidence="13 14">MCCC 1A10513</strain>
    </source>
</reference>
<evidence type="ECO:0000256" key="5">
    <source>
        <dbReference type="ARBA" id="ARBA00022679"/>
    </source>
</evidence>
<dbReference type="NCBIfam" id="NF000839">
    <property type="entry name" value="PRK00071.1-1"/>
    <property type="match status" value="1"/>
</dbReference>
<evidence type="ECO:0000313" key="14">
    <source>
        <dbReference type="Proteomes" id="UP000053718"/>
    </source>
</evidence>
<keyword evidence="14" id="KW-1185">Reference proteome</keyword>
<dbReference type="GO" id="GO:0009435">
    <property type="term" value="P:NAD+ biosynthetic process"/>
    <property type="evidence" value="ECO:0007669"/>
    <property type="project" value="UniProtKB-UniRule"/>
</dbReference>
<evidence type="ECO:0000259" key="12">
    <source>
        <dbReference type="Pfam" id="PF01467"/>
    </source>
</evidence>
<dbReference type="AlphaFoldDB" id="A0A094J7U6"/>
<dbReference type="NCBIfam" id="TIGR00125">
    <property type="entry name" value="cyt_tran_rel"/>
    <property type="match status" value="1"/>
</dbReference>
<dbReference type="SUPFAM" id="SSF52374">
    <property type="entry name" value="Nucleotidylyl transferase"/>
    <property type="match status" value="1"/>
</dbReference>
<dbReference type="Gene3D" id="3.40.50.620">
    <property type="entry name" value="HUPs"/>
    <property type="match status" value="1"/>
</dbReference>
<accession>A0A094J7U6</accession>
<evidence type="ECO:0000256" key="10">
    <source>
        <dbReference type="ARBA" id="ARBA00048721"/>
    </source>
</evidence>
<keyword evidence="6 11" id="KW-0548">Nucleotidyltransferase</keyword>
<feature type="domain" description="Cytidyltransferase-like" evidence="12">
    <location>
        <begin position="5"/>
        <end position="182"/>
    </location>
</feature>
<sequence length="211" mass="23702">MLRLIFGGTFDPIHRGHIETSLSAFAHLSADCMHVVPSAQPPHRDYPGASATQRLRMTELAYAELPQVYVDDCELRREGPSYSLLTLQQMRAQWPTDSLVFLLGDDAFAKLDTWHGWQQLLSHAHLAVMQRPHHASQWSPTVQALYQQHRATECEDLHQRTAGHILTLATPAIDVSATSLRHAIASGGEWRHWVAPAVADYIQQQGLYLAK</sequence>
<dbReference type="EC" id="2.7.7.18" evidence="11"/>
<dbReference type="RefSeq" id="WP_034732548.1">
    <property type="nucleotide sequence ID" value="NZ_JPIN01000007.1"/>
</dbReference>
<comment type="pathway">
    <text evidence="2 11">Cofactor biosynthesis; NAD(+) biosynthesis; deamido-NAD(+) from nicotinate D-ribonucleotide: step 1/1.</text>
</comment>
<dbReference type="PANTHER" id="PTHR39321:SF3">
    <property type="entry name" value="PHOSPHOPANTETHEINE ADENYLYLTRANSFERASE"/>
    <property type="match status" value="1"/>
</dbReference>
<dbReference type="Pfam" id="PF01467">
    <property type="entry name" value="CTP_transf_like"/>
    <property type="match status" value="1"/>
</dbReference>
<protein>
    <recommendedName>
        <fullName evidence="11">Probable nicotinate-nucleotide adenylyltransferase</fullName>
        <ecNumber evidence="11">2.7.7.18</ecNumber>
    </recommendedName>
    <alternativeName>
        <fullName evidence="11">Deamido-NAD(+) diphosphorylase</fullName>
    </alternativeName>
    <alternativeName>
        <fullName evidence="11">Deamido-NAD(+) pyrophosphorylase</fullName>
    </alternativeName>
    <alternativeName>
        <fullName evidence="11">Nicotinate mononucleotide adenylyltransferase</fullName>
        <shortName evidence="11">NaMN adenylyltransferase</shortName>
    </alternativeName>
</protein>
<evidence type="ECO:0000256" key="8">
    <source>
        <dbReference type="ARBA" id="ARBA00022840"/>
    </source>
</evidence>
<dbReference type="EMBL" id="JPIN01000007">
    <property type="protein sequence ID" value="KFZ28671.1"/>
    <property type="molecule type" value="Genomic_DNA"/>
</dbReference>
<keyword evidence="7 11" id="KW-0547">Nucleotide-binding</keyword>
<dbReference type="HAMAP" id="MF_00244">
    <property type="entry name" value="NaMN_adenylyltr"/>
    <property type="match status" value="1"/>
</dbReference>
<evidence type="ECO:0000256" key="11">
    <source>
        <dbReference type="HAMAP-Rule" id="MF_00244"/>
    </source>
</evidence>
<gene>
    <name evidence="11" type="primary">nadD</name>
    <name evidence="13" type="ORF">IDAT_07960</name>
</gene>
<comment type="similarity">
    <text evidence="3 11">Belongs to the NadD family.</text>
</comment>
<keyword evidence="4 11" id="KW-0662">Pyridine nucleotide biosynthesis</keyword>
<comment type="catalytic activity">
    <reaction evidence="10 11">
        <text>nicotinate beta-D-ribonucleotide + ATP + H(+) = deamido-NAD(+) + diphosphate</text>
        <dbReference type="Rhea" id="RHEA:22860"/>
        <dbReference type="ChEBI" id="CHEBI:15378"/>
        <dbReference type="ChEBI" id="CHEBI:30616"/>
        <dbReference type="ChEBI" id="CHEBI:33019"/>
        <dbReference type="ChEBI" id="CHEBI:57502"/>
        <dbReference type="ChEBI" id="CHEBI:58437"/>
        <dbReference type="EC" id="2.7.7.18"/>
    </reaction>
</comment>
<evidence type="ECO:0000256" key="2">
    <source>
        <dbReference type="ARBA" id="ARBA00005019"/>
    </source>
</evidence>
<dbReference type="UniPathway" id="UPA00253">
    <property type="reaction ID" value="UER00332"/>
</dbReference>
<dbReference type="PANTHER" id="PTHR39321">
    <property type="entry name" value="NICOTINATE-NUCLEOTIDE ADENYLYLTRANSFERASE-RELATED"/>
    <property type="match status" value="1"/>
</dbReference>
<evidence type="ECO:0000256" key="7">
    <source>
        <dbReference type="ARBA" id="ARBA00022741"/>
    </source>
</evidence>
<dbReference type="GO" id="GO:0005524">
    <property type="term" value="F:ATP binding"/>
    <property type="evidence" value="ECO:0007669"/>
    <property type="project" value="UniProtKB-KW"/>
</dbReference>
<evidence type="ECO:0000256" key="1">
    <source>
        <dbReference type="ARBA" id="ARBA00002324"/>
    </source>
</evidence>
<evidence type="ECO:0000256" key="3">
    <source>
        <dbReference type="ARBA" id="ARBA00009014"/>
    </source>
</evidence>
<keyword evidence="9 11" id="KW-0520">NAD</keyword>
<dbReference type="InterPro" id="IPR005248">
    <property type="entry name" value="NadD/NMNAT"/>
</dbReference>
<evidence type="ECO:0000256" key="9">
    <source>
        <dbReference type="ARBA" id="ARBA00023027"/>
    </source>
</evidence>
<name>A0A094J7U6_9GAMM</name>
<dbReference type="STRING" id="1517416.IDAT_07960"/>
<evidence type="ECO:0000256" key="4">
    <source>
        <dbReference type="ARBA" id="ARBA00022642"/>
    </source>
</evidence>
<dbReference type="InterPro" id="IPR014729">
    <property type="entry name" value="Rossmann-like_a/b/a_fold"/>
</dbReference>
<organism evidence="13 14">
    <name type="scientific">Pseudidiomarina atlantica</name>
    <dbReference type="NCBI Taxonomy" id="1517416"/>
    <lineage>
        <taxon>Bacteria</taxon>
        <taxon>Pseudomonadati</taxon>
        <taxon>Pseudomonadota</taxon>
        <taxon>Gammaproteobacteria</taxon>
        <taxon>Alteromonadales</taxon>
        <taxon>Idiomarinaceae</taxon>
        <taxon>Pseudidiomarina</taxon>
    </lineage>
</organism>
<comment type="caution">
    <text evidence="13">The sequence shown here is derived from an EMBL/GenBank/DDBJ whole genome shotgun (WGS) entry which is preliminary data.</text>
</comment>
<evidence type="ECO:0000256" key="6">
    <source>
        <dbReference type="ARBA" id="ARBA00022695"/>
    </source>
</evidence>
<dbReference type="GO" id="GO:0004515">
    <property type="term" value="F:nicotinate-nucleotide adenylyltransferase activity"/>
    <property type="evidence" value="ECO:0007669"/>
    <property type="project" value="UniProtKB-UniRule"/>
</dbReference>
<proteinExistence type="inferred from homology"/>
<dbReference type="eggNOG" id="COG1057">
    <property type="taxonomic scope" value="Bacteria"/>
</dbReference>
<dbReference type="CDD" id="cd02165">
    <property type="entry name" value="NMNAT"/>
    <property type="match status" value="1"/>
</dbReference>
<keyword evidence="8 11" id="KW-0067">ATP-binding</keyword>